<dbReference type="RefSeq" id="WP_005976147.1">
    <property type="nucleotide sequence ID" value="NZ_CABKNW010000001.1"/>
</dbReference>
<dbReference type="AlphaFoldDB" id="A0AAX1TSF9"/>
<proteinExistence type="predicted"/>
<evidence type="ECO:0000313" key="3">
    <source>
        <dbReference type="Proteomes" id="UP000249008"/>
    </source>
</evidence>
<dbReference type="EMBL" id="LS483487">
    <property type="protein sequence ID" value="SQJ00370.1"/>
    <property type="molecule type" value="Genomic_DNA"/>
</dbReference>
<dbReference type="SUPFAM" id="SSF82185">
    <property type="entry name" value="Histone H3 K4-specific methyltransferase SET7/9 N-terminal domain"/>
    <property type="match status" value="1"/>
</dbReference>
<dbReference type="InterPro" id="IPR011652">
    <property type="entry name" value="MORN_2"/>
</dbReference>
<accession>A0AAX1TSF9</accession>
<feature type="signal peptide" evidence="1">
    <location>
        <begin position="1"/>
        <end position="20"/>
    </location>
</feature>
<keyword evidence="1" id="KW-0732">Signal</keyword>
<organism evidence="2 3">
    <name type="scientific">Fusobacterium ulcerans</name>
    <dbReference type="NCBI Taxonomy" id="861"/>
    <lineage>
        <taxon>Bacteria</taxon>
        <taxon>Fusobacteriati</taxon>
        <taxon>Fusobacteriota</taxon>
        <taxon>Fusobacteriia</taxon>
        <taxon>Fusobacteriales</taxon>
        <taxon>Fusobacteriaceae</taxon>
        <taxon>Fusobacterium</taxon>
    </lineage>
</organism>
<dbReference type="GeneID" id="78455261"/>
<gene>
    <name evidence="2" type="ORF">NCTC12112_00674</name>
</gene>
<sequence length="119" mass="13517">MKKVLILMAALLMMSCGNNSKEIDLSLLENKSGIFYEKGSEKPFTGKVTAKYPDGKKMLESYWKDGKQEGRQIQYYEDGKPKIEGVFKDGKANGAIKVYDETGKIIVEEEWRDGVRVKK</sequence>
<evidence type="ECO:0000256" key="1">
    <source>
        <dbReference type="SAM" id="SignalP"/>
    </source>
</evidence>
<evidence type="ECO:0000313" key="2">
    <source>
        <dbReference type="EMBL" id="SQJ00370.1"/>
    </source>
</evidence>
<reference evidence="2 3" key="1">
    <citation type="submission" date="2018-06" db="EMBL/GenBank/DDBJ databases">
        <authorList>
            <consortium name="Pathogen Informatics"/>
            <person name="Doyle S."/>
        </authorList>
    </citation>
    <scope>NUCLEOTIDE SEQUENCE [LARGE SCALE GENOMIC DNA]</scope>
    <source>
        <strain evidence="2 3">NCTC12112</strain>
    </source>
</reference>
<dbReference type="Gene3D" id="2.20.110.10">
    <property type="entry name" value="Histone H3 K4-specific methyltransferase SET7/9 N-terminal domain"/>
    <property type="match status" value="1"/>
</dbReference>
<dbReference type="PROSITE" id="PS51257">
    <property type="entry name" value="PROKAR_LIPOPROTEIN"/>
    <property type="match status" value="1"/>
</dbReference>
<feature type="chain" id="PRO_5043298092" evidence="1">
    <location>
        <begin position="21"/>
        <end position="119"/>
    </location>
</feature>
<dbReference type="Pfam" id="PF07661">
    <property type="entry name" value="MORN_2"/>
    <property type="match status" value="2"/>
</dbReference>
<dbReference type="Proteomes" id="UP000249008">
    <property type="component" value="Chromosome 1"/>
</dbReference>
<protein>
    <submittedName>
        <fullName evidence="2">MORN repeat variant</fullName>
    </submittedName>
</protein>
<name>A0AAX1TSF9_9FUSO</name>
<dbReference type="KEGG" id="ful:C4N20_10590"/>